<gene>
    <name evidence="2" type="ORF">Acr_00g0020680</name>
</gene>
<sequence>MRHVSTMSALTIDCLVFLEVSRHSEFIREALLLLSSMPESWKILVVSLSNSAPNGKLTMSMVMDALFNEEAQRRKMGTTDQKGHFKRNCPKYKAHDQSSNTAATTMMADEDESDVLLVVSADEKSDWVLDLGSVYHLCRDREGELLSDMGLVVLARRMDKGSNHCTKKSGQTRVVQPVQDVQREAQRKETKSILKSCITMGAATSKRVPFALDLINGGDLSSCVHKRGEIESRQLAK</sequence>
<keyword evidence="3" id="KW-1185">Reference proteome</keyword>
<dbReference type="Proteomes" id="UP000585474">
    <property type="component" value="Unassembled WGS sequence"/>
</dbReference>
<dbReference type="EMBL" id="BJWL01000157">
    <property type="protein sequence ID" value="GFS32075.1"/>
    <property type="molecule type" value="Genomic_DNA"/>
</dbReference>
<feature type="region of interest" description="Disordered" evidence="1">
    <location>
        <begin position="76"/>
        <end position="96"/>
    </location>
</feature>
<comment type="caution">
    <text evidence="2">The sequence shown here is derived from an EMBL/GenBank/DDBJ whole genome shotgun (WGS) entry which is preliminary data.</text>
</comment>
<dbReference type="AlphaFoldDB" id="A0A7J0DCC8"/>
<evidence type="ECO:0000256" key="1">
    <source>
        <dbReference type="SAM" id="MobiDB-lite"/>
    </source>
</evidence>
<dbReference type="OrthoDB" id="97058at2759"/>
<name>A0A7J0DCC8_9ERIC</name>
<accession>A0A7J0DCC8</accession>
<reference evidence="3" key="1">
    <citation type="submission" date="2019-07" db="EMBL/GenBank/DDBJ databases">
        <title>De Novo Assembly of kiwifruit Actinidia rufa.</title>
        <authorList>
            <person name="Sugita-Konishi S."/>
            <person name="Sato K."/>
            <person name="Mori E."/>
            <person name="Abe Y."/>
            <person name="Kisaki G."/>
            <person name="Hamano K."/>
            <person name="Suezawa K."/>
            <person name="Otani M."/>
            <person name="Fukuda T."/>
            <person name="Manabe T."/>
            <person name="Gomi K."/>
            <person name="Tabuchi M."/>
            <person name="Akimitsu K."/>
            <person name="Kataoka I."/>
        </authorList>
    </citation>
    <scope>NUCLEOTIDE SEQUENCE [LARGE SCALE GENOMIC DNA]</scope>
    <source>
        <strain evidence="3">cv. Fuchu</strain>
    </source>
</reference>
<organism evidence="2 3">
    <name type="scientific">Actinidia rufa</name>
    <dbReference type="NCBI Taxonomy" id="165716"/>
    <lineage>
        <taxon>Eukaryota</taxon>
        <taxon>Viridiplantae</taxon>
        <taxon>Streptophyta</taxon>
        <taxon>Embryophyta</taxon>
        <taxon>Tracheophyta</taxon>
        <taxon>Spermatophyta</taxon>
        <taxon>Magnoliopsida</taxon>
        <taxon>eudicotyledons</taxon>
        <taxon>Gunneridae</taxon>
        <taxon>Pentapetalae</taxon>
        <taxon>asterids</taxon>
        <taxon>Ericales</taxon>
        <taxon>Actinidiaceae</taxon>
        <taxon>Actinidia</taxon>
    </lineage>
</organism>
<proteinExistence type="predicted"/>
<evidence type="ECO:0000313" key="3">
    <source>
        <dbReference type="Proteomes" id="UP000585474"/>
    </source>
</evidence>
<protein>
    <submittedName>
        <fullName evidence="2">Uncharacterized protein</fullName>
    </submittedName>
</protein>
<evidence type="ECO:0000313" key="2">
    <source>
        <dbReference type="EMBL" id="GFS32075.1"/>
    </source>
</evidence>